<dbReference type="EMBL" id="FQZS01000003">
    <property type="protein sequence ID" value="SHI38210.1"/>
    <property type="molecule type" value="Genomic_DNA"/>
</dbReference>
<keyword evidence="2" id="KW-1185">Reference proteome</keyword>
<dbReference type="InterPro" id="IPR029025">
    <property type="entry name" value="T3SS_substrate_exporter_C"/>
</dbReference>
<reference evidence="1 2" key="1">
    <citation type="submission" date="2016-11" db="EMBL/GenBank/DDBJ databases">
        <authorList>
            <person name="Jaros S."/>
            <person name="Januszkiewicz K."/>
            <person name="Wedrychowicz H."/>
        </authorList>
    </citation>
    <scope>NUCLEOTIDE SEQUENCE [LARGE SCALE GENOMIC DNA]</scope>
    <source>
        <strain evidence="1 2">DSM 19022</strain>
    </source>
</reference>
<proteinExistence type="predicted"/>
<keyword evidence="1" id="KW-0282">Flagellum</keyword>
<dbReference type="AlphaFoldDB" id="A0A1M6ANZ1"/>
<dbReference type="GO" id="GO:0009306">
    <property type="term" value="P:protein secretion"/>
    <property type="evidence" value="ECO:0007669"/>
    <property type="project" value="InterPro"/>
</dbReference>
<name>A0A1M6ANZ1_9FIRM</name>
<dbReference type="RefSeq" id="WP_073023290.1">
    <property type="nucleotide sequence ID" value="NZ_FQZS01000003.1"/>
</dbReference>
<evidence type="ECO:0000313" key="1">
    <source>
        <dbReference type="EMBL" id="SHI38210.1"/>
    </source>
</evidence>
<dbReference type="Proteomes" id="UP000184442">
    <property type="component" value="Unassembled WGS sequence"/>
</dbReference>
<dbReference type="Pfam" id="PF01312">
    <property type="entry name" value="Bac_export_2"/>
    <property type="match status" value="1"/>
</dbReference>
<keyword evidence="1" id="KW-0969">Cilium</keyword>
<keyword evidence="1" id="KW-0966">Cell projection</keyword>
<dbReference type="Gene3D" id="3.40.1690.10">
    <property type="entry name" value="secretion proteins EscU"/>
    <property type="match status" value="1"/>
</dbReference>
<dbReference type="InterPro" id="IPR006135">
    <property type="entry name" value="T3SS_substrate_exporter"/>
</dbReference>
<accession>A0A1M6ANZ1</accession>
<evidence type="ECO:0000313" key="2">
    <source>
        <dbReference type="Proteomes" id="UP000184442"/>
    </source>
</evidence>
<dbReference type="GO" id="GO:0005886">
    <property type="term" value="C:plasma membrane"/>
    <property type="evidence" value="ECO:0007669"/>
    <property type="project" value="TreeGrafter"/>
</dbReference>
<organism evidence="1 2">
    <name type="scientific">Lutispora thermophila DSM 19022</name>
    <dbReference type="NCBI Taxonomy" id="1122184"/>
    <lineage>
        <taxon>Bacteria</taxon>
        <taxon>Bacillati</taxon>
        <taxon>Bacillota</taxon>
        <taxon>Clostridia</taxon>
        <taxon>Lutisporales</taxon>
        <taxon>Lutisporaceae</taxon>
        <taxon>Lutispora</taxon>
    </lineage>
</organism>
<dbReference type="SUPFAM" id="SSF160544">
    <property type="entry name" value="EscU C-terminal domain-like"/>
    <property type="match status" value="1"/>
</dbReference>
<gene>
    <name evidence="1" type="ORF">SAMN02745176_00036</name>
</gene>
<dbReference type="STRING" id="1122184.SAMN02745176_00036"/>
<dbReference type="PANTHER" id="PTHR30531:SF12">
    <property type="entry name" value="FLAGELLAR BIOSYNTHETIC PROTEIN FLHB"/>
    <property type="match status" value="1"/>
</dbReference>
<dbReference type="OrthoDB" id="9810419at2"/>
<dbReference type="PANTHER" id="PTHR30531">
    <property type="entry name" value="FLAGELLAR BIOSYNTHETIC PROTEIN FLHB"/>
    <property type="match status" value="1"/>
</dbReference>
<protein>
    <submittedName>
        <fullName evidence="1">Flagellar biosynthesis protein</fullName>
    </submittedName>
</protein>
<sequence length="97" mass="10637">MIYKNFNQIQKRKNSGMMAAAIHYDGGDDAPKVTASGKGRVAAKIIEMAKAKSIPIEEDTSLVAELIDMDLGDNVPPQLYSVIAEILLLIERMESML</sequence>